<name>A0A5M3W942_9ACTN</name>
<protein>
    <submittedName>
        <fullName evidence="2">Uncharacterized protein</fullName>
    </submittedName>
</protein>
<gene>
    <name evidence="2" type="ORF">Acor_50840</name>
</gene>
<keyword evidence="1" id="KW-1133">Transmembrane helix</keyword>
<keyword evidence="1" id="KW-0812">Transmembrane</keyword>
<feature type="transmembrane region" description="Helical" evidence="1">
    <location>
        <begin position="12"/>
        <end position="31"/>
    </location>
</feature>
<dbReference type="OrthoDB" id="3542492at2"/>
<evidence type="ECO:0000256" key="1">
    <source>
        <dbReference type="SAM" id="Phobius"/>
    </source>
</evidence>
<evidence type="ECO:0000313" key="3">
    <source>
        <dbReference type="Proteomes" id="UP000334990"/>
    </source>
</evidence>
<accession>A0A5M3W942</accession>
<proteinExistence type="predicted"/>
<dbReference type="Proteomes" id="UP000334990">
    <property type="component" value="Unassembled WGS sequence"/>
</dbReference>
<organism evidence="2 3">
    <name type="scientific">Acrocarpospora corrugata</name>
    <dbReference type="NCBI Taxonomy" id="35763"/>
    <lineage>
        <taxon>Bacteria</taxon>
        <taxon>Bacillati</taxon>
        <taxon>Actinomycetota</taxon>
        <taxon>Actinomycetes</taxon>
        <taxon>Streptosporangiales</taxon>
        <taxon>Streptosporangiaceae</taxon>
        <taxon>Acrocarpospora</taxon>
    </lineage>
</organism>
<dbReference type="AlphaFoldDB" id="A0A5M3W942"/>
<comment type="caution">
    <text evidence="2">The sequence shown here is derived from an EMBL/GenBank/DDBJ whole genome shotgun (WGS) entry which is preliminary data.</text>
</comment>
<keyword evidence="1" id="KW-0472">Membrane</keyword>
<dbReference type="EMBL" id="BLAD01000064">
    <property type="protein sequence ID" value="GES03018.1"/>
    <property type="molecule type" value="Genomic_DNA"/>
</dbReference>
<evidence type="ECO:0000313" key="2">
    <source>
        <dbReference type="EMBL" id="GES03018.1"/>
    </source>
</evidence>
<reference evidence="2 3" key="1">
    <citation type="submission" date="2019-10" db="EMBL/GenBank/DDBJ databases">
        <title>Whole genome shotgun sequence of Acrocarpospora corrugata NBRC 13972.</title>
        <authorList>
            <person name="Ichikawa N."/>
            <person name="Kimura A."/>
            <person name="Kitahashi Y."/>
            <person name="Komaki H."/>
            <person name="Oguchi A."/>
        </authorList>
    </citation>
    <scope>NUCLEOTIDE SEQUENCE [LARGE SCALE GENOMIC DNA]</scope>
    <source>
        <strain evidence="2 3">NBRC 13972</strain>
    </source>
</reference>
<sequence>MEGTDGRRRLVFVAVVVVLAAIGIYLTMLGGGDGESTPEAAATRRNAPASTVVPVLPSQVASTPSGEFDVYAYLPLGRDELAAAADLARRFVGAYGTYTYADPVARVDRVRRFATAEFGDELTRSLTAPALTQHDSTEQTVSDGSAKVTSIRDMTVGSVVFVVDSIQRITSTAGERDQTDSYAVTVMKLGSDWRVYDMQPADAGQDGDTSP</sequence>
<keyword evidence="3" id="KW-1185">Reference proteome</keyword>
<dbReference type="RefSeq" id="WP_155339206.1">
    <property type="nucleotide sequence ID" value="NZ_BAAABN010000035.1"/>
</dbReference>